<reference evidence="4" key="1">
    <citation type="journal article" date="2019" name="Int. J. Syst. Evol. Microbiol.">
        <title>The Global Catalogue of Microorganisms (GCM) 10K type strain sequencing project: providing services to taxonomists for standard genome sequencing and annotation.</title>
        <authorList>
            <consortium name="The Broad Institute Genomics Platform"/>
            <consortium name="The Broad Institute Genome Sequencing Center for Infectious Disease"/>
            <person name="Wu L."/>
            <person name="Ma J."/>
        </authorList>
    </citation>
    <scope>NUCLEOTIDE SEQUENCE [LARGE SCALE GENOMIC DNA]</scope>
    <source>
        <strain evidence="4">CCUG 43114</strain>
    </source>
</reference>
<evidence type="ECO:0000313" key="4">
    <source>
        <dbReference type="Proteomes" id="UP001596122"/>
    </source>
</evidence>
<organism evidence="3 4">
    <name type="scientific">Aquipuribacter nitratireducens</name>
    <dbReference type="NCBI Taxonomy" id="650104"/>
    <lineage>
        <taxon>Bacteria</taxon>
        <taxon>Bacillati</taxon>
        <taxon>Actinomycetota</taxon>
        <taxon>Actinomycetes</taxon>
        <taxon>Micrococcales</taxon>
        <taxon>Intrasporangiaceae</taxon>
        <taxon>Aquipuribacter</taxon>
    </lineage>
</organism>
<gene>
    <name evidence="3" type="ORF">ACFPJ6_00180</name>
</gene>
<protein>
    <recommendedName>
        <fullName evidence="5">Glycosyltransferase RgtA/B/C/D-like domain-containing protein</fullName>
    </recommendedName>
</protein>
<feature type="transmembrane region" description="Helical" evidence="2">
    <location>
        <begin position="349"/>
        <end position="369"/>
    </location>
</feature>
<feature type="transmembrane region" description="Helical" evidence="2">
    <location>
        <begin position="237"/>
        <end position="253"/>
    </location>
</feature>
<feature type="region of interest" description="Disordered" evidence="1">
    <location>
        <begin position="1"/>
        <end position="33"/>
    </location>
</feature>
<feature type="transmembrane region" description="Helical" evidence="2">
    <location>
        <begin position="461"/>
        <end position="480"/>
    </location>
</feature>
<keyword evidence="2" id="KW-0472">Membrane</keyword>
<dbReference type="RefSeq" id="WP_340266799.1">
    <property type="nucleotide sequence ID" value="NZ_JBBEOG010000001.1"/>
</dbReference>
<feature type="transmembrane region" description="Helical" evidence="2">
    <location>
        <begin position="116"/>
        <end position="136"/>
    </location>
</feature>
<sequence length="623" mass="65726">MDTSIDAAGPTPVTTAATPVRATAPARAPRTTRPGARPWQWVLVLAAVAAVQTALSLDATAPVQTKDEIGYLMAARLLGGGGGADLIMPPHAGGYSAGWGLLVSPLWSVADSPVTFLHLSVAVNVVLATVAVVVWAAVSRRLGAGPRAALLVGGVVAVAPGRALYTGYALPEALIGLLVALSFLLVLRLWDDGTTATRPQGPVGLVRRVGLPVASRTGTAAALALTAGYLGLVHSRFVPTAALLVVVVAWWAWRTRPRGGWVVVALGAAGVAGSVVANRLVEARLYGEVDRFSAAGDQIGQLHIGFMTSLTVGHAWYGAVAWGGMTVVAVLWLLRLARREWEQRSPGPYGVLLAIGLGQLLVGAFYLSTRLTVGAGRLDQVVYGRYMDPVWSLLAVVGLTVVVTGRLDRLMWRRAVWAVGLLGLGVAVVLFAVGGIVGGLVQLNPPGIEMWDWVPDGELRVPWVQATLAALVVLVAIRWLQARAVPPATLAGVVLVALGAAAVTGSFVAEHRTIDARDDGLRQLFTLRDTVEEYPDADIALIVDRPLLLTGTAFQYWLGDRDYRLVDPAQEAIRAEPGELLIGALVPRPLIIGAPHRLVEIDPTLRYGVWYAPTGSEIPATDR</sequence>
<feature type="transmembrane region" description="Helical" evidence="2">
    <location>
        <begin position="173"/>
        <end position="190"/>
    </location>
</feature>
<keyword evidence="2" id="KW-1133">Transmembrane helix</keyword>
<dbReference type="Proteomes" id="UP001596122">
    <property type="component" value="Unassembled WGS sequence"/>
</dbReference>
<evidence type="ECO:0000313" key="3">
    <source>
        <dbReference type="EMBL" id="MFC5379197.1"/>
    </source>
</evidence>
<feature type="transmembrane region" description="Helical" evidence="2">
    <location>
        <begin position="487"/>
        <end position="509"/>
    </location>
</feature>
<keyword evidence="2" id="KW-0812">Transmembrane</keyword>
<name>A0ABW0GGZ3_9MICO</name>
<feature type="transmembrane region" description="Helical" evidence="2">
    <location>
        <begin position="211"/>
        <end position="231"/>
    </location>
</feature>
<keyword evidence="4" id="KW-1185">Reference proteome</keyword>
<evidence type="ECO:0008006" key="5">
    <source>
        <dbReference type="Google" id="ProtNLM"/>
    </source>
</evidence>
<dbReference type="EMBL" id="JBHSLD010000001">
    <property type="protein sequence ID" value="MFC5379197.1"/>
    <property type="molecule type" value="Genomic_DNA"/>
</dbReference>
<feature type="transmembrane region" description="Helical" evidence="2">
    <location>
        <begin position="389"/>
        <end position="407"/>
    </location>
</feature>
<feature type="transmembrane region" description="Helical" evidence="2">
    <location>
        <begin position="260"/>
        <end position="281"/>
    </location>
</feature>
<feature type="compositionally biased region" description="Low complexity" evidence="1">
    <location>
        <begin position="7"/>
        <end position="33"/>
    </location>
</feature>
<evidence type="ECO:0000256" key="2">
    <source>
        <dbReference type="SAM" id="Phobius"/>
    </source>
</evidence>
<comment type="caution">
    <text evidence="3">The sequence shown here is derived from an EMBL/GenBank/DDBJ whole genome shotgun (WGS) entry which is preliminary data.</text>
</comment>
<feature type="transmembrane region" description="Helical" evidence="2">
    <location>
        <begin position="39"/>
        <end position="57"/>
    </location>
</feature>
<proteinExistence type="predicted"/>
<feature type="transmembrane region" description="Helical" evidence="2">
    <location>
        <begin position="315"/>
        <end position="337"/>
    </location>
</feature>
<feature type="transmembrane region" description="Helical" evidence="2">
    <location>
        <begin position="419"/>
        <end position="441"/>
    </location>
</feature>
<evidence type="ECO:0000256" key="1">
    <source>
        <dbReference type="SAM" id="MobiDB-lite"/>
    </source>
</evidence>
<accession>A0ABW0GGZ3</accession>